<dbReference type="EMBL" id="QRBI01000105">
    <property type="protein sequence ID" value="RMC14151.1"/>
    <property type="molecule type" value="Genomic_DNA"/>
</dbReference>
<comment type="caution">
    <text evidence="1">The sequence shown here is derived from an EMBL/GenBank/DDBJ whole genome shotgun (WGS) entry which is preliminary data.</text>
</comment>
<keyword evidence="2" id="KW-1185">Reference proteome</keyword>
<evidence type="ECO:0000313" key="2">
    <source>
        <dbReference type="Proteomes" id="UP000269221"/>
    </source>
</evidence>
<dbReference type="AlphaFoldDB" id="A0A3M0KNG6"/>
<protein>
    <submittedName>
        <fullName evidence="1">Uncharacterized protein</fullName>
    </submittedName>
</protein>
<gene>
    <name evidence="1" type="ORF">DUI87_09241</name>
</gene>
<sequence length="70" mass="8234">MCEIRGAIVTGHYQTYGLTQLQQFYVSMPVSVNESNEVERDSKKDGKTDFIFRKTYAKFILRQFLHQDII</sequence>
<name>A0A3M0KNG6_HIRRU</name>
<organism evidence="1 2">
    <name type="scientific">Hirundo rustica rustica</name>
    <dbReference type="NCBI Taxonomy" id="333673"/>
    <lineage>
        <taxon>Eukaryota</taxon>
        <taxon>Metazoa</taxon>
        <taxon>Chordata</taxon>
        <taxon>Craniata</taxon>
        <taxon>Vertebrata</taxon>
        <taxon>Euteleostomi</taxon>
        <taxon>Archelosauria</taxon>
        <taxon>Archosauria</taxon>
        <taxon>Dinosauria</taxon>
        <taxon>Saurischia</taxon>
        <taxon>Theropoda</taxon>
        <taxon>Coelurosauria</taxon>
        <taxon>Aves</taxon>
        <taxon>Neognathae</taxon>
        <taxon>Neoaves</taxon>
        <taxon>Telluraves</taxon>
        <taxon>Australaves</taxon>
        <taxon>Passeriformes</taxon>
        <taxon>Sylvioidea</taxon>
        <taxon>Hirundinidae</taxon>
        <taxon>Hirundo</taxon>
    </lineage>
</organism>
<dbReference type="Proteomes" id="UP000269221">
    <property type="component" value="Unassembled WGS sequence"/>
</dbReference>
<reference evidence="1 2" key="1">
    <citation type="submission" date="2018-07" db="EMBL/GenBank/DDBJ databases">
        <title>A high quality draft genome assembly of the barn swallow (H. rustica rustica).</title>
        <authorList>
            <person name="Formenti G."/>
            <person name="Chiara M."/>
            <person name="Poveda L."/>
            <person name="Francoijs K.-J."/>
            <person name="Bonisoli-Alquati A."/>
            <person name="Canova L."/>
            <person name="Gianfranceschi L."/>
            <person name="Horner D.S."/>
            <person name="Saino N."/>
        </authorList>
    </citation>
    <scope>NUCLEOTIDE SEQUENCE [LARGE SCALE GENOMIC DNA]</scope>
    <source>
        <strain evidence="1">Chelidonia</strain>
        <tissue evidence="1">Blood</tissue>
    </source>
</reference>
<proteinExistence type="predicted"/>
<evidence type="ECO:0000313" key="1">
    <source>
        <dbReference type="EMBL" id="RMC14151.1"/>
    </source>
</evidence>
<accession>A0A3M0KNG6</accession>